<dbReference type="InterPro" id="IPR000626">
    <property type="entry name" value="Ubiquitin-like_dom"/>
</dbReference>
<dbReference type="PANTHER" id="PTHR10562">
    <property type="entry name" value="SMALL UBIQUITIN-RELATED MODIFIER"/>
    <property type="match status" value="1"/>
</dbReference>
<reference evidence="3 4" key="1">
    <citation type="submission" date="2024-02" db="EMBL/GenBank/DDBJ databases">
        <title>First draft genome assembly of two strains of Seiridium cardinale.</title>
        <authorList>
            <person name="Emiliani G."/>
            <person name="Scali E."/>
        </authorList>
    </citation>
    <scope>NUCLEOTIDE SEQUENCE [LARGE SCALE GENOMIC DNA]</scope>
    <source>
        <strain evidence="3 4">BM-138-000479</strain>
    </source>
</reference>
<keyword evidence="4" id="KW-1185">Reference proteome</keyword>
<accession>A0ABR2XFZ3</accession>
<evidence type="ECO:0000313" key="4">
    <source>
        <dbReference type="Proteomes" id="UP001465668"/>
    </source>
</evidence>
<sequence>MPVATPVKRERAPALSLPRSPSPNSESLFNGETGSQTHGRNSPMAPEQMPKSEAADDNPSHPPNPPAGLADPDLDDEFITLRLKESARYQRETEVQVRRTEQLRHMMDAYAARLESTREQLRFIMHDGHRINSDETAEDLELENGDVIDVIEEQLGGGLQYQYSEQQSHRQSSAAVLTAVVIIQSD</sequence>
<dbReference type="InterPro" id="IPR022617">
    <property type="entry name" value="Rad60/SUMO-like_dom"/>
</dbReference>
<proteinExistence type="predicted"/>
<evidence type="ECO:0000256" key="1">
    <source>
        <dbReference type="SAM" id="MobiDB-lite"/>
    </source>
</evidence>
<name>A0ABR2XFZ3_9PEZI</name>
<gene>
    <name evidence="3" type="ORF">SCAR479_10718</name>
</gene>
<dbReference type="PROSITE" id="PS50053">
    <property type="entry name" value="UBIQUITIN_2"/>
    <property type="match status" value="1"/>
</dbReference>
<dbReference type="CDD" id="cd01763">
    <property type="entry name" value="Ubl_SUMO_like"/>
    <property type="match status" value="1"/>
</dbReference>
<feature type="compositionally biased region" description="Polar residues" evidence="1">
    <location>
        <begin position="26"/>
        <end position="40"/>
    </location>
</feature>
<evidence type="ECO:0000259" key="2">
    <source>
        <dbReference type="PROSITE" id="PS50053"/>
    </source>
</evidence>
<dbReference type="Pfam" id="PF11976">
    <property type="entry name" value="Rad60-SLD"/>
    <property type="match status" value="1"/>
</dbReference>
<feature type="region of interest" description="Disordered" evidence="1">
    <location>
        <begin position="1"/>
        <end position="73"/>
    </location>
</feature>
<protein>
    <submittedName>
        <fullName evidence="3">Ubiquitin-like domain-containing protein</fullName>
    </submittedName>
</protein>
<dbReference type="Gene3D" id="3.10.20.90">
    <property type="entry name" value="Phosphatidylinositol 3-kinase Catalytic Subunit, Chain A, domain 1"/>
    <property type="match status" value="1"/>
</dbReference>
<dbReference type="Proteomes" id="UP001465668">
    <property type="component" value="Unassembled WGS sequence"/>
</dbReference>
<dbReference type="SUPFAM" id="SSF54236">
    <property type="entry name" value="Ubiquitin-like"/>
    <property type="match status" value="1"/>
</dbReference>
<comment type="caution">
    <text evidence="3">The sequence shown here is derived from an EMBL/GenBank/DDBJ whole genome shotgun (WGS) entry which is preliminary data.</text>
</comment>
<dbReference type="InterPro" id="IPR029071">
    <property type="entry name" value="Ubiquitin-like_domsf"/>
</dbReference>
<feature type="domain" description="Ubiquitin-like" evidence="2">
    <location>
        <begin position="79"/>
        <end position="157"/>
    </location>
</feature>
<organism evidence="3 4">
    <name type="scientific">Seiridium cardinale</name>
    <dbReference type="NCBI Taxonomy" id="138064"/>
    <lineage>
        <taxon>Eukaryota</taxon>
        <taxon>Fungi</taxon>
        <taxon>Dikarya</taxon>
        <taxon>Ascomycota</taxon>
        <taxon>Pezizomycotina</taxon>
        <taxon>Sordariomycetes</taxon>
        <taxon>Xylariomycetidae</taxon>
        <taxon>Amphisphaeriales</taxon>
        <taxon>Sporocadaceae</taxon>
        <taxon>Seiridium</taxon>
    </lineage>
</organism>
<dbReference type="EMBL" id="JARVKM010000059">
    <property type="protein sequence ID" value="KAK9772667.1"/>
    <property type="molecule type" value="Genomic_DNA"/>
</dbReference>
<feature type="compositionally biased region" description="Low complexity" evidence="1">
    <location>
        <begin position="13"/>
        <end position="25"/>
    </location>
</feature>
<evidence type="ECO:0000313" key="3">
    <source>
        <dbReference type="EMBL" id="KAK9772667.1"/>
    </source>
</evidence>